<keyword evidence="4" id="KW-1185">Reference proteome</keyword>
<organism evidence="3 4">
    <name type="scientific">Elysia chlorotica</name>
    <name type="common">Eastern emerald elysia</name>
    <name type="synonym">Sea slug</name>
    <dbReference type="NCBI Taxonomy" id="188477"/>
    <lineage>
        <taxon>Eukaryota</taxon>
        <taxon>Metazoa</taxon>
        <taxon>Spiralia</taxon>
        <taxon>Lophotrochozoa</taxon>
        <taxon>Mollusca</taxon>
        <taxon>Gastropoda</taxon>
        <taxon>Heterobranchia</taxon>
        <taxon>Euthyneura</taxon>
        <taxon>Panpulmonata</taxon>
        <taxon>Sacoglossa</taxon>
        <taxon>Placobranchoidea</taxon>
        <taxon>Plakobranchidae</taxon>
        <taxon>Elysia</taxon>
    </lineage>
</organism>
<proteinExistence type="predicted"/>
<dbReference type="InterPro" id="IPR049012">
    <property type="entry name" value="Mutator_transp_dom"/>
</dbReference>
<feature type="domain" description="Mutator-like transposase" evidence="2">
    <location>
        <begin position="48"/>
        <end position="196"/>
    </location>
</feature>
<sequence>MQQNSGLPGHISTQPSSPSHPKPFLTNEAIVMSSLLSGMGPYSLNNFCCVIDVLTGLIIDGHVCNLHCHICAQTGAFIRRETPHRYERWRQEHIATGECAVNFEGLSGMMEVKVAEVLWGRSVEDHKLRYATMVSDGDSKAHTNLKVQPYGLDETIDKEDCTHHVGKRLGAALRNLVSDCSKKRITLGGREDVTASLLR</sequence>
<dbReference type="AlphaFoldDB" id="A0A433T4Z4"/>
<feature type="compositionally biased region" description="Polar residues" evidence="1">
    <location>
        <begin position="1"/>
        <end position="19"/>
    </location>
</feature>
<evidence type="ECO:0000256" key="1">
    <source>
        <dbReference type="SAM" id="MobiDB-lite"/>
    </source>
</evidence>
<feature type="region of interest" description="Disordered" evidence="1">
    <location>
        <begin position="1"/>
        <end position="23"/>
    </location>
</feature>
<reference evidence="3 4" key="1">
    <citation type="submission" date="2019-01" db="EMBL/GenBank/DDBJ databases">
        <title>A draft genome assembly of the solar-powered sea slug Elysia chlorotica.</title>
        <authorList>
            <person name="Cai H."/>
            <person name="Li Q."/>
            <person name="Fang X."/>
            <person name="Li J."/>
            <person name="Curtis N.E."/>
            <person name="Altenburger A."/>
            <person name="Shibata T."/>
            <person name="Feng M."/>
            <person name="Maeda T."/>
            <person name="Schwartz J.A."/>
            <person name="Shigenobu S."/>
            <person name="Lundholm N."/>
            <person name="Nishiyama T."/>
            <person name="Yang H."/>
            <person name="Hasebe M."/>
            <person name="Li S."/>
            <person name="Pierce S.K."/>
            <person name="Wang J."/>
        </authorList>
    </citation>
    <scope>NUCLEOTIDE SEQUENCE [LARGE SCALE GENOMIC DNA]</scope>
    <source>
        <strain evidence="3">EC2010</strain>
        <tissue evidence="3">Whole organism of an adult</tissue>
    </source>
</reference>
<gene>
    <name evidence="3" type="ORF">EGW08_015638</name>
</gene>
<name>A0A433T4Z4_ELYCH</name>
<protein>
    <recommendedName>
        <fullName evidence="2">Mutator-like transposase domain-containing protein</fullName>
    </recommendedName>
</protein>
<dbReference type="Proteomes" id="UP000271974">
    <property type="component" value="Unassembled WGS sequence"/>
</dbReference>
<dbReference type="OrthoDB" id="6132200at2759"/>
<dbReference type="Pfam" id="PF20700">
    <property type="entry name" value="Mutator"/>
    <property type="match status" value="1"/>
</dbReference>
<accession>A0A433T4Z4</accession>
<evidence type="ECO:0000313" key="3">
    <source>
        <dbReference type="EMBL" id="RUS76596.1"/>
    </source>
</evidence>
<evidence type="ECO:0000259" key="2">
    <source>
        <dbReference type="Pfam" id="PF20700"/>
    </source>
</evidence>
<dbReference type="EMBL" id="RQTK01000650">
    <property type="protein sequence ID" value="RUS76596.1"/>
    <property type="molecule type" value="Genomic_DNA"/>
</dbReference>
<evidence type="ECO:0000313" key="4">
    <source>
        <dbReference type="Proteomes" id="UP000271974"/>
    </source>
</evidence>
<comment type="caution">
    <text evidence="3">The sequence shown here is derived from an EMBL/GenBank/DDBJ whole genome shotgun (WGS) entry which is preliminary data.</text>
</comment>